<feature type="region of interest" description="Disordered" evidence="1">
    <location>
        <begin position="213"/>
        <end position="233"/>
    </location>
</feature>
<dbReference type="Proteomes" id="UP000054560">
    <property type="component" value="Unassembled WGS sequence"/>
</dbReference>
<dbReference type="GeneID" id="25906967"/>
<dbReference type="AlphaFoldDB" id="A0A0L0FWK9"/>
<dbReference type="RefSeq" id="XP_014155104.1">
    <property type="nucleotide sequence ID" value="XM_014299629.1"/>
</dbReference>
<evidence type="ECO:0000313" key="2">
    <source>
        <dbReference type="EMBL" id="KNC81202.1"/>
    </source>
</evidence>
<organism evidence="2 3">
    <name type="scientific">Sphaeroforma arctica JP610</name>
    <dbReference type="NCBI Taxonomy" id="667725"/>
    <lineage>
        <taxon>Eukaryota</taxon>
        <taxon>Ichthyosporea</taxon>
        <taxon>Ichthyophonida</taxon>
        <taxon>Sphaeroforma</taxon>
    </lineage>
</organism>
<sequence>MVAQRRVSYSFLNVADALTPLQIKSNACTSMHGMKRCRSSSSAGLLADDEIAGLDIIKVNTKYTPRCSLPNVNRPWPSLKGKSGCTYNHTLALQELRRVSLYRMQAHDMDLLRPFLLLASMPPVRRHLCASHLHLENVLKECEGDAHAEAWCILAHKRNGIVPRTAKSAGVNLNMSGTTEHEADDCGTMFSWFEVMDTVAKSAAEDHTRFHRRRASEAEQGSAGAEVRDEHVKSREKVQDKLKRCEETADVNKQTAIRNLEELLIAAVLAIGTRVIGDSISKKVTALSEGEAYTVLGNRFKEVGHFTNPLVLKTMIGESYLSDDDRIQIVKSLGGFWLKRKEERCRDVSRLGVDALLIQMSPATQSPLGSFFTESILRSMILKQKAAEPFPVIVALCIHRAFLAQGGIDLDQFCY</sequence>
<name>A0A0L0FWK9_9EUKA</name>
<accession>A0A0L0FWK9</accession>
<reference evidence="2 3" key="1">
    <citation type="submission" date="2011-02" db="EMBL/GenBank/DDBJ databases">
        <title>The Genome Sequence of Sphaeroforma arctica JP610.</title>
        <authorList>
            <consortium name="The Broad Institute Genome Sequencing Platform"/>
            <person name="Russ C."/>
            <person name="Cuomo C."/>
            <person name="Young S.K."/>
            <person name="Zeng Q."/>
            <person name="Gargeya S."/>
            <person name="Alvarado L."/>
            <person name="Berlin A."/>
            <person name="Chapman S.B."/>
            <person name="Chen Z."/>
            <person name="Freedman E."/>
            <person name="Gellesch M."/>
            <person name="Goldberg J."/>
            <person name="Griggs A."/>
            <person name="Gujja S."/>
            <person name="Heilman E."/>
            <person name="Heiman D."/>
            <person name="Howarth C."/>
            <person name="Mehta T."/>
            <person name="Neiman D."/>
            <person name="Pearson M."/>
            <person name="Roberts A."/>
            <person name="Saif S."/>
            <person name="Shea T."/>
            <person name="Shenoy N."/>
            <person name="Sisk P."/>
            <person name="Stolte C."/>
            <person name="Sykes S."/>
            <person name="White J."/>
            <person name="Yandava C."/>
            <person name="Burger G."/>
            <person name="Gray M.W."/>
            <person name="Holland P.W.H."/>
            <person name="King N."/>
            <person name="Lang F.B.F."/>
            <person name="Roger A.J."/>
            <person name="Ruiz-Trillo I."/>
            <person name="Haas B."/>
            <person name="Nusbaum C."/>
            <person name="Birren B."/>
        </authorList>
    </citation>
    <scope>NUCLEOTIDE SEQUENCE [LARGE SCALE GENOMIC DNA]</scope>
    <source>
        <strain evidence="2 3">JP610</strain>
    </source>
</reference>
<dbReference type="EMBL" id="KQ242058">
    <property type="protein sequence ID" value="KNC81202.1"/>
    <property type="molecule type" value="Genomic_DNA"/>
</dbReference>
<gene>
    <name evidence="2" type="ORF">SARC_06463</name>
</gene>
<evidence type="ECO:0000256" key="1">
    <source>
        <dbReference type="SAM" id="MobiDB-lite"/>
    </source>
</evidence>
<evidence type="ECO:0000313" key="3">
    <source>
        <dbReference type="Proteomes" id="UP000054560"/>
    </source>
</evidence>
<protein>
    <submittedName>
        <fullName evidence="2">Uncharacterized protein</fullName>
    </submittedName>
</protein>
<keyword evidence="3" id="KW-1185">Reference proteome</keyword>
<proteinExistence type="predicted"/>